<evidence type="ECO:0000313" key="2">
    <source>
        <dbReference type="EMBL" id="DAF88860.1"/>
    </source>
</evidence>
<feature type="coiled-coil region" evidence="1">
    <location>
        <begin position="360"/>
        <end position="387"/>
    </location>
</feature>
<name>A0A8S5U320_9CAUD</name>
<organism evidence="2">
    <name type="scientific">Siphoviridae sp. ctoyo6</name>
    <dbReference type="NCBI Taxonomy" id="2825674"/>
    <lineage>
        <taxon>Viruses</taxon>
        <taxon>Duplodnaviria</taxon>
        <taxon>Heunggongvirae</taxon>
        <taxon>Uroviricota</taxon>
        <taxon>Caudoviricetes</taxon>
    </lineage>
</organism>
<accession>A0A8S5U320</accession>
<dbReference type="EMBL" id="BK015998">
    <property type="protein sequence ID" value="DAF88860.1"/>
    <property type="molecule type" value="Genomic_DNA"/>
</dbReference>
<dbReference type="GO" id="GO:0005198">
    <property type="term" value="F:structural molecule activity"/>
    <property type="evidence" value="ECO:0007669"/>
    <property type="project" value="InterPro"/>
</dbReference>
<proteinExistence type="predicted"/>
<protein>
    <submittedName>
        <fullName evidence="2">Minor capsid protein</fullName>
    </submittedName>
</protein>
<dbReference type="Pfam" id="PF06152">
    <property type="entry name" value="Phage_min_cap2"/>
    <property type="match status" value="1"/>
</dbReference>
<reference evidence="2" key="1">
    <citation type="journal article" date="2021" name="Proc. Natl. Acad. Sci. U.S.A.">
        <title>A Catalog of Tens of Thousands of Viruses from Human Metagenomes Reveals Hidden Associations with Chronic Diseases.</title>
        <authorList>
            <person name="Tisza M.J."/>
            <person name="Buck C.B."/>
        </authorList>
    </citation>
    <scope>NUCLEOTIDE SEQUENCE</scope>
    <source>
        <strain evidence="2">Ctoyo6</strain>
    </source>
</reference>
<sequence>MLSEEQLEIISETIAPLFQYLEHEVIVDIARRIAKTLTYSRTAELQAMSMADLGYSPARIRKEAMKILNAVPEYRKAVAKNTLEYKREIRNTINDITREAYKANDDIVAGAGNMAWISDLAVWKSVGKELKDHSFLQQLVDAFAAQTAGELKNMTQSTGFKTMSGYEGIENAYRRELDKAVIKICSGTFSQDKVIRDVVHDLAQSGLRFIDYASGYSMQLDTASRLAIRTGCHQLAGKIQDKNIEQTGENLVYVSKHRGARNKGIGHANHEQWQGRVYYIKEGQDYREEADRIGQDSITDLWRATGYSADGAHEDDPEGLYGYNCRHNHYAWFEGASSFPKNHDEKDPAPVTINGKTYDYYAMTQKMRSMERNIRALKREKEALTTLGADTTEINARIKSKTAEYKEFCKACGVPVATSKLRYECGTSDLKNTKAWKGMQNIEGENGYKEYRVIGDNGKAVSLGEKVTLSTMIAKMPSTVRSALSDVTFHFNSSVGGGYWYGHNEIYLPSNVTDREFYHEVGHCLEEKLFNKKEVDALKKNLVQGLTKDDIIIKTGMDSTGNTMKIFVLNSPRFIKEYQGRLYVESVKEALNSDGSINTDALGEVVSVAVEHYFMTPRATKKYFPDMYRIVEETLHE</sequence>
<dbReference type="InterPro" id="IPR009319">
    <property type="entry name" value="Phage_A118_VSP1"/>
</dbReference>
<keyword evidence="1" id="KW-0175">Coiled coil</keyword>
<evidence type="ECO:0000256" key="1">
    <source>
        <dbReference type="SAM" id="Coils"/>
    </source>
</evidence>